<dbReference type="PROSITE" id="PS50217">
    <property type="entry name" value="BZIP"/>
    <property type="match status" value="1"/>
</dbReference>
<sequence>MDTVLSPNTSAFLNYLGTFTSDDATKNNLSNPTSLPPSAFFNSMPVPGRDTPEDTPPSAEEASVSPENRGEALSASDDSDNEPGSSKNRRASGTGVNKRKVGQTHRKASVDEEEDEDSDSDMVSGHEDKKAHNDKSESKKKGGRKSGAGEDGKKEPNKAAKRKEQNRAAQKAFRERREAKVKILEEKVAELEAKSYGASVENENLRGILKRLQEENISLKQSAFTFSMPVNGNSHSNSNDSSSTSPFDIPRPQTAKPPTPPLSSVDDGLKSINDVSASLPKNNNRLVDSPESLVSMNSSNGNATDNSQNQQPDLMQSNAFNAFLFGGNNNTNTSSSSNNFARPNANPVQSQASNSSDQLQSFGTQSSSSVATSPTNQSDINALWASLYPQGVEALLGNLSQNNTNSNNGNQQSIGNNGNVNNFTPFTLLNSEPNLMSFASLGDQNQSQSYSQLPQQTSFLQNAQAAQQQQQQQPQQQPQQQAQPVESLGSTNGQFDFNRFAFRDSTNEVSAVTDSMNNWNDITDNSVNDFLASLTGAGNLDSDMNNGGLDQDDAFNTQLQQIFGGNSPSQLFNLGGTSQQTSNISNVGNPFSPTNYLNMSPSPLQSASNSQSPAGQSPHSTASNNDGKSSYSSPRSSGGSSSTSVSAISAPIEAGLRTTTSSLSPSGCLSTFGPPKTTSEIVHVVDPHGNVVKPSDLWLRFGMQHSHVVDHLMIDDLCDQMRSKATCNEGTGRLELAVKDAEQMFRMDAGDDHKARIEKMKSRVTSG</sequence>
<evidence type="ECO:0000256" key="2">
    <source>
        <dbReference type="ARBA" id="ARBA00023242"/>
    </source>
</evidence>
<name>A0A1B9I2F9_9TREE</name>
<dbReference type="PROSITE" id="PS00036">
    <property type="entry name" value="BZIP_BASIC"/>
    <property type="match status" value="1"/>
</dbReference>
<feature type="region of interest" description="Disordered" evidence="3">
    <location>
        <begin position="566"/>
        <end position="645"/>
    </location>
</feature>
<feature type="compositionally biased region" description="Polar residues" evidence="3">
    <location>
        <begin position="346"/>
        <end position="376"/>
    </location>
</feature>
<feature type="region of interest" description="Disordered" evidence="3">
    <location>
        <begin position="460"/>
        <end position="494"/>
    </location>
</feature>
<dbReference type="OrthoDB" id="2593073at2759"/>
<feature type="compositionally biased region" description="Basic and acidic residues" evidence="3">
    <location>
        <begin position="147"/>
        <end position="177"/>
    </location>
</feature>
<dbReference type="SMART" id="SM00338">
    <property type="entry name" value="BRLZ"/>
    <property type="match status" value="1"/>
</dbReference>
<reference evidence="5" key="3">
    <citation type="submission" date="2016-07" db="EMBL/GenBank/DDBJ databases">
        <title>Evolution of pathogenesis and genome organization in the Tremellales.</title>
        <authorList>
            <person name="Cuomo C."/>
            <person name="Litvintseva A."/>
            <person name="Heitman J."/>
            <person name="Chen Y."/>
            <person name="Sun S."/>
            <person name="Springer D."/>
            <person name="Dromer F."/>
            <person name="Young S."/>
            <person name="Zeng Q."/>
            <person name="Chapman S."/>
            <person name="Gujja S."/>
            <person name="Saif S."/>
            <person name="Birren B."/>
        </authorList>
    </citation>
    <scope>NUCLEOTIDE SEQUENCE</scope>
    <source>
        <strain evidence="5">CBS 10737</strain>
    </source>
</reference>
<evidence type="ECO:0000313" key="6">
    <source>
        <dbReference type="EMBL" id="WWC70232.1"/>
    </source>
</evidence>
<accession>A0A1B9I2F9</accession>
<evidence type="ECO:0000259" key="4">
    <source>
        <dbReference type="PROSITE" id="PS50217"/>
    </source>
</evidence>
<evidence type="ECO:0000256" key="1">
    <source>
        <dbReference type="ARBA" id="ARBA00004123"/>
    </source>
</evidence>
<dbReference type="InterPro" id="IPR004827">
    <property type="entry name" value="bZIP"/>
</dbReference>
<organism evidence="5">
    <name type="scientific">Kwoniella pini CBS 10737</name>
    <dbReference type="NCBI Taxonomy" id="1296096"/>
    <lineage>
        <taxon>Eukaryota</taxon>
        <taxon>Fungi</taxon>
        <taxon>Dikarya</taxon>
        <taxon>Basidiomycota</taxon>
        <taxon>Agaricomycotina</taxon>
        <taxon>Tremellomycetes</taxon>
        <taxon>Tremellales</taxon>
        <taxon>Cryptococcaceae</taxon>
        <taxon>Kwoniella</taxon>
    </lineage>
</organism>
<dbReference type="Gene3D" id="1.20.5.170">
    <property type="match status" value="1"/>
</dbReference>
<protein>
    <recommendedName>
        <fullName evidence="4">BZIP domain-containing protein</fullName>
    </recommendedName>
</protein>
<reference evidence="5" key="1">
    <citation type="submission" date="2013-07" db="EMBL/GenBank/DDBJ databases">
        <title>The Genome Sequence of Cryptococcus pinus CBS10737.</title>
        <authorList>
            <consortium name="The Broad Institute Genome Sequencing Platform"/>
            <person name="Cuomo C."/>
            <person name="Litvintseva A."/>
            <person name="Chen Y."/>
            <person name="Heitman J."/>
            <person name="Sun S."/>
            <person name="Springer D."/>
            <person name="Dromer F."/>
            <person name="Young S.K."/>
            <person name="Zeng Q."/>
            <person name="Gargeya S."/>
            <person name="Fitzgerald M."/>
            <person name="Abouelleil A."/>
            <person name="Alvarado L."/>
            <person name="Berlin A.M."/>
            <person name="Chapman S.B."/>
            <person name="Dewar J."/>
            <person name="Goldberg J."/>
            <person name="Griggs A."/>
            <person name="Gujja S."/>
            <person name="Hansen M."/>
            <person name="Howarth C."/>
            <person name="Imamovic A."/>
            <person name="Larimer J."/>
            <person name="McCowan C."/>
            <person name="Murphy C."/>
            <person name="Pearson M."/>
            <person name="Priest M."/>
            <person name="Roberts A."/>
            <person name="Saif S."/>
            <person name="Shea T."/>
            <person name="Sykes S."/>
            <person name="Wortman J."/>
            <person name="Nusbaum C."/>
            <person name="Birren B."/>
        </authorList>
    </citation>
    <scope>NUCLEOTIDE SEQUENCE [LARGE SCALE GENOMIC DNA]</scope>
    <source>
        <strain evidence="5">CBS 10737</strain>
    </source>
</reference>
<dbReference type="PANTHER" id="PTHR40621">
    <property type="entry name" value="TRANSCRIPTION FACTOR KAPC-RELATED"/>
    <property type="match status" value="1"/>
</dbReference>
<feature type="compositionally biased region" description="Polar residues" evidence="3">
    <location>
        <begin position="20"/>
        <end position="33"/>
    </location>
</feature>
<feature type="compositionally biased region" description="Acidic residues" evidence="3">
    <location>
        <begin position="111"/>
        <end position="120"/>
    </location>
</feature>
<evidence type="ECO:0000256" key="3">
    <source>
        <dbReference type="SAM" id="MobiDB-lite"/>
    </source>
</evidence>
<dbReference type="GO" id="GO:0090575">
    <property type="term" value="C:RNA polymerase II transcription regulator complex"/>
    <property type="evidence" value="ECO:0007669"/>
    <property type="project" value="TreeGrafter"/>
</dbReference>
<feature type="region of interest" description="Disordered" evidence="3">
    <location>
        <begin position="230"/>
        <end position="376"/>
    </location>
</feature>
<keyword evidence="2" id="KW-0539">Nucleus</keyword>
<dbReference type="GO" id="GO:0000976">
    <property type="term" value="F:transcription cis-regulatory region binding"/>
    <property type="evidence" value="ECO:0007669"/>
    <property type="project" value="InterPro"/>
</dbReference>
<feature type="compositionally biased region" description="Low complexity" evidence="3">
    <location>
        <begin position="627"/>
        <end position="645"/>
    </location>
</feature>
<feature type="compositionally biased region" description="Low complexity" evidence="3">
    <location>
        <begin position="231"/>
        <end position="254"/>
    </location>
</feature>
<feature type="compositionally biased region" description="Basic and acidic residues" evidence="3">
    <location>
        <begin position="124"/>
        <end position="140"/>
    </location>
</feature>
<dbReference type="SUPFAM" id="SSF57959">
    <property type="entry name" value="Leucine zipper domain"/>
    <property type="match status" value="1"/>
</dbReference>
<feature type="compositionally biased region" description="Polar residues" evidence="3">
    <location>
        <begin position="566"/>
        <end position="626"/>
    </location>
</feature>
<comment type="subcellular location">
    <subcellularLocation>
        <location evidence="1">Nucleus</location>
    </subcellularLocation>
</comment>
<dbReference type="RefSeq" id="XP_019010938.1">
    <property type="nucleotide sequence ID" value="XM_019155980.1"/>
</dbReference>
<keyword evidence="7" id="KW-1185">Reference proteome</keyword>
<feature type="compositionally biased region" description="Low complexity" evidence="3">
    <location>
        <begin position="463"/>
        <end position="484"/>
    </location>
</feature>
<feature type="compositionally biased region" description="Low complexity" evidence="3">
    <location>
        <begin position="317"/>
        <end position="340"/>
    </location>
</feature>
<dbReference type="InterPro" id="IPR046347">
    <property type="entry name" value="bZIP_sf"/>
</dbReference>
<evidence type="ECO:0000313" key="7">
    <source>
        <dbReference type="Proteomes" id="UP000094020"/>
    </source>
</evidence>
<dbReference type="PANTHER" id="PTHR40621:SF6">
    <property type="entry name" value="AP-1-LIKE TRANSCRIPTION FACTOR YAP1-RELATED"/>
    <property type="match status" value="1"/>
</dbReference>
<gene>
    <name evidence="5" type="ORF">I206_04243</name>
    <name evidence="6" type="ORF">I206_104182</name>
</gene>
<dbReference type="EMBL" id="KI894011">
    <property type="protein sequence ID" value="OCF49719.1"/>
    <property type="molecule type" value="Genomic_DNA"/>
</dbReference>
<feature type="compositionally biased region" description="Polar residues" evidence="3">
    <location>
        <begin position="273"/>
        <end position="316"/>
    </location>
</feature>
<feature type="region of interest" description="Disordered" evidence="3">
    <location>
        <begin position="20"/>
        <end position="177"/>
    </location>
</feature>
<feature type="compositionally biased region" description="Basic residues" evidence="3">
    <location>
        <begin position="97"/>
        <end position="107"/>
    </location>
</feature>
<dbReference type="EMBL" id="CP144523">
    <property type="protein sequence ID" value="WWC70232.1"/>
    <property type="molecule type" value="Genomic_DNA"/>
</dbReference>
<feature type="region of interest" description="Disordered" evidence="3">
    <location>
        <begin position="399"/>
        <end position="418"/>
    </location>
</feature>
<dbReference type="GO" id="GO:0001228">
    <property type="term" value="F:DNA-binding transcription activator activity, RNA polymerase II-specific"/>
    <property type="evidence" value="ECO:0007669"/>
    <property type="project" value="TreeGrafter"/>
</dbReference>
<dbReference type="GeneID" id="30172612"/>
<dbReference type="InterPro" id="IPR050936">
    <property type="entry name" value="AP-1-like"/>
</dbReference>
<reference evidence="6" key="2">
    <citation type="submission" date="2013-07" db="EMBL/GenBank/DDBJ databases">
        <authorList>
            <consortium name="The Broad Institute Genome Sequencing Platform"/>
            <person name="Cuomo C."/>
            <person name="Litvintseva A."/>
            <person name="Chen Y."/>
            <person name="Heitman J."/>
            <person name="Sun S."/>
            <person name="Springer D."/>
            <person name="Dromer F."/>
            <person name="Young S.K."/>
            <person name="Zeng Q."/>
            <person name="Gargeya S."/>
            <person name="Fitzgerald M."/>
            <person name="Abouelleil A."/>
            <person name="Alvarado L."/>
            <person name="Berlin A.M."/>
            <person name="Chapman S.B."/>
            <person name="Dewar J."/>
            <person name="Goldberg J."/>
            <person name="Griggs A."/>
            <person name="Gujja S."/>
            <person name="Hansen M."/>
            <person name="Howarth C."/>
            <person name="Imamovic A."/>
            <person name="Larimer J."/>
            <person name="McCowan C."/>
            <person name="Murphy C."/>
            <person name="Pearson M."/>
            <person name="Priest M."/>
            <person name="Roberts A."/>
            <person name="Saif S."/>
            <person name="Shea T."/>
            <person name="Sykes S."/>
            <person name="Wortman J."/>
            <person name="Nusbaum C."/>
            <person name="Birren B."/>
        </authorList>
    </citation>
    <scope>NUCLEOTIDE SEQUENCE</scope>
    <source>
        <strain evidence="6">CBS 10737</strain>
    </source>
</reference>
<evidence type="ECO:0000313" key="5">
    <source>
        <dbReference type="EMBL" id="OCF49719.1"/>
    </source>
</evidence>
<dbReference type="KEGG" id="kpin:30172612"/>
<dbReference type="AlphaFoldDB" id="A0A1B9I2F9"/>
<dbReference type="STRING" id="1296096.A0A1B9I2F9"/>
<dbReference type="Proteomes" id="UP000094020">
    <property type="component" value="Chromosome 5"/>
</dbReference>
<proteinExistence type="predicted"/>
<reference evidence="6" key="4">
    <citation type="submission" date="2024-02" db="EMBL/GenBank/DDBJ databases">
        <title>Comparative genomics of Cryptococcus and Kwoniella reveals pathogenesis evolution and contrasting modes of karyotype evolution via chromosome fusion or intercentromeric recombination.</title>
        <authorList>
            <person name="Coelho M.A."/>
            <person name="David-Palma M."/>
            <person name="Shea T."/>
            <person name="Bowers K."/>
            <person name="McGinley-Smith S."/>
            <person name="Mohammad A.W."/>
            <person name="Gnirke A."/>
            <person name="Yurkov A.M."/>
            <person name="Nowrousian M."/>
            <person name="Sun S."/>
            <person name="Cuomo C.A."/>
            <person name="Heitman J."/>
        </authorList>
    </citation>
    <scope>NUCLEOTIDE SEQUENCE</scope>
    <source>
        <strain evidence="6">CBS 10737</strain>
    </source>
</reference>
<dbReference type="CDD" id="cd14688">
    <property type="entry name" value="bZIP_YAP"/>
    <property type="match status" value="1"/>
</dbReference>
<feature type="domain" description="BZIP" evidence="4">
    <location>
        <begin position="156"/>
        <end position="219"/>
    </location>
</feature>
<dbReference type="Pfam" id="PF00170">
    <property type="entry name" value="bZIP_1"/>
    <property type="match status" value="1"/>
</dbReference>